<sequence>MKIMTSQEMQYPKSLVASVAKQLTDFQLEGFVPGYGQIPAQLMLVGEAPGRTELDTHKPFTGAAGRELDRWLGENQLSREQLYITSAVRNRPFSVKPQPNGEMKYPNRTPSKKEVAFSAPLLDYEIQQVKPLIIATLGNIGLQRLLGKDYTVSHYHGQLLTQPIQQADPNHPGSYLLTERSYHIVPLYHPAAVLYARRLEPDIVEDWHKLSGYLKELQEESGT</sequence>
<keyword evidence="3" id="KW-0227">DNA damage</keyword>
<evidence type="ECO:0000256" key="5">
    <source>
        <dbReference type="ARBA" id="ARBA00023004"/>
    </source>
</evidence>
<evidence type="ECO:0000256" key="1">
    <source>
        <dbReference type="ARBA" id="ARBA00022485"/>
    </source>
</evidence>
<name>A0A1L8RHH8_9ENTE</name>
<accession>A0A1L8RHH8</accession>
<evidence type="ECO:0000256" key="7">
    <source>
        <dbReference type="ARBA" id="ARBA00023204"/>
    </source>
</evidence>
<evidence type="ECO:0000256" key="2">
    <source>
        <dbReference type="ARBA" id="ARBA00022723"/>
    </source>
</evidence>
<dbReference type="STRING" id="214095.RU97_GL000713"/>
<dbReference type="GO" id="GO:0051539">
    <property type="term" value="F:4 iron, 4 sulfur cluster binding"/>
    <property type="evidence" value="ECO:0007669"/>
    <property type="project" value="UniProtKB-KW"/>
</dbReference>
<dbReference type="InterPro" id="IPR005122">
    <property type="entry name" value="Uracil-DNA_glycosylase-like"/>
</dbReference>
<evidence type="ECO:0000259" key="8">
    <source>
        <dbReference type="SMART" id="SM00986"/>
    </source>
</evidence>
<gene>
    <name evidence="9" type="ORF">RU97_GL000713</name>
</gene>
<protein>
    <submittedName>
        <fullName evidence="9">Uracil-DNA glycosylase, family 4</fullName>
    </submittedName>
</protein>
<evidence type="ECO:0000256" key="4">
    <source>
        <dbReference type="ARBA" id="ARBA00022801"/>
    </source>
</evidence>
<comment type="caution">
    <text evidence="9">The sequence shown here is derived from an EMBL/GenBank/DDBJ whole genome shotgun (WGS) entry which is preliminary data.</text>
</comment>
<dbReference type="Proteomes" id="UP000181884">
    <property type="component" value="Unassembled WGS sequence"/>
</dbReference>
<dbReference type="PANTHER" id="PTHR33693">
    <property type="entry name" value="TYPE-5 URACIL-DNA GLYCOSYLASE"/>
    <property type="match status" value="1"/>
</dbReference>
<dbReference type="PANTHER" id="PTHR33693:SF1">
    <property type="entry name" value="TYPE-4 URACIL-DNA GLYCOSYLASE"/>
    <property type="match status" value="1"/>
</dbReference>
<keyword evidence="10" id="KW-1185">Reference proteome</keyword>
<keyword evidence="2" id="KW-0479">Metal-binding</keyword>
<organism evidence="9 10">
    <name type="scientific">Enterococcus canis</name>
    <dbReference type="NCBI Taxonomy" id="214095"/>
    <lineage>
        <taxon>Bacteria</taxon>
        <taxon>Bacillati</taxon>
        <taxon>Bacillota</taxon>
        <taxon>Bacilli</taxon>
        <taxon>Lactobacillales</taxon>
        <taxon>Enterococcaceae</taxon>
        <taxon>Enterococcus</taxon>
    </lineage>
</organism>
<dbReference type="SMART" id="SM00986">
    <property type="entry name" value="UDG"/>
    <property type="match status" value="1"/>
</dbReference>
<dbReference type="GO" id="GO:0046872">
    <property type="term" value="F:metal ion binding"/>
    <property type="evidence" value="ECO:0007669"/>
    <property type="project" value="UniProtKB-KW"/>
</dbReference>
<keyword evidence="4" id="KW-0378">Hydrolase</keyword>
<dbReference type="SMART" id="SM00987">
    <property type="entry name" value="UreE_C"/>
    <property type="match status" value="1"/>
</dbReference>
<dbReference type="CDD" id="cd10030">
    <property type="entry name" value="UDG-F4_TTUDGA_SPO1dp_like"/>
    <property type="match status" value="1"/>
</dbReference>
<keyword evidence="7" id="KW-0234">DNA repair</keyword>
<evidence type="ECO:0000313" key="10">
    <source>
        <dbReference type="Proteomes" id="UP000181884"/>
    </source>
</evidence>
<dbReference type="EMBL" id="JXKH01000002">
    <property type="protein sequence ID" value="OJG19142.1"/>
    <property type="molecule type" value="Genomic_DNA"/>
</dbReference>
<dbReference type="InterPro" id="IPR036895">
    <property type="entry name" value="Uracil-DNA_glycosylase-like_sf"/>
</dbReference>
<dbReference type="SUPFAM" id="SSF52141">
    <property type="entry name" value="Uracil-DNA glycosylase-like"/>
    <property type="match status" value="1"/>
</dbReference>
<keyword evidence="1" id="KW-0004">4Fe-4S</keyword>
<dbReference type="GO" id="GO:0097506">
    <property type="term" value="F:deaminated base DNA N-glycosylase activity"/>
    <property type="evidence" value="ECO:0007669"/>
    <property type="project" value="UniProtKB-ARBA"/>
</dbReference>
<evidence type="ECO:0000256" key="3">
    <source>
        <dbReference type="ARBA" id="ARBA00022763"/>
    </source>
</evidence>
<dbReference type="InterPro" id="IPR051536">
    <property type="entry name" value="UDG_Type-4/5"/>
</dbReference>
<keyword evidence="5" id="KW-0408">Iron</keyword>
<dbReference type="Gene3D" id="3.40.470.10">
    <property type="entry name" value="Uracil-DNA glycosylase-like domain"/>
    <property type="match status" value="1"/>
</dbReference>
<reference evidence="9 10" key="1">
    <citation type="submission" date="2014-12" db="EMBL/GenBank/DDBJ databases">
        <title>Draft genome sequences of 29 type strains of Enterococci.</title>
        <authorList>
            <person name="Zhong Z."/>
            <person name="Sun Z."/>
            <person name="Liu W."/>
            <person name="Zhang W."/>
            <person name="Zhang H."/>
        </authorList>
    </citation>
    <scope>NUCLEOTIDE SEQUENCE [LARGE SCALE GENOMIC DNA]</scope>
    <source>
        <strain evidence="9 10">DSM 17029</strain>
    </source>
</reference>
<evidence type="ECO:0000256" key="6">
    <source>
        <dbReference type="ARBA" id="ARBA00023014"/>
    </source>
</evidence>
<keyword evidence="6" id="KW-0411">Iron-sulfur</keyword>
<dbReference type="AlphaFoldDB" id="A0A1L8RHH8"/>
<evidence type="ECO:0000313" key="9">
    <source>
        <dbReference type="EMBL" id="OJG19142.1"/>
    </source>
</evidence>
<feature type="domain" description="Uracil-DNA glycosylase-like" evidence="8">
    <location>
        <begin position="33"/>
        <end position="208"/>
    </location>
</feature>
<dbReference type="GO" id="GO:0006281">
    <property type="term" value="P:DNA repair"/>
    <property type="evidence" value="ECO:0007669"/>
    <property type="project" value="UniProtKB-KW"/>
</dbReference>
<proteinExistence type="predicted"/>
<dbReference type="Pfam" id="PF03167">
    <property type="entry name" value="UDG"/>
    <property type="match status" value="1"/>
</dbReference>